<feature type="region of interest" description="Disordered" evidence="1">
    <location>
        <begin position="18"/>
        <end position="62"/>
    </location>
</feature>
<name>A0A4Q9MI55_9APHY</name>
<evidence type="ECO:0000313" key="2">
    <source>
        <dbReference type="EMBL" id="TBU27164.1"/>
    </source>
</evidence>
<gene>
    <name evidence="2" type="ORF">BD311DRAFT_760914</name>
</gene>
<protein>
    <submittedName>
        <fullName evidence="2">Uncharacterized protein</fullName>
    </submittedName>
</protein>
<dbReference type="EMBL" id="ML143435">
    <property type="protein sequence ID" value="TBU27164.1"/>
    <property type="molecule type" value="Genomic_DNA"/>
</dbReference>
<sequence length="97" mass="10565">MPSWPANLQGIYQYQPPICPLDPTGPQTPPAIPTPLDEEGGGRADLPFRRGGKLKPAESDGDLTKTLDASQCCATCGRKVKRGILKRLLSVLLRLRR</sequence>
<reference evidence="2" key="1">
    <citation type="submission" date="2019-01" db="EMBL/GenBank/DDBJ databases">
        <title>Draft genome sequences of three monokaryotic isolates of the white-rot basidiomycete fungus Dichomitus squalens.</title>
        <authorList>
            <consortium name="DOE Joint Genome Institute"/>
            <person name="Lopez S.C."/>
            <person name="Andreopoulos B."/>
            <person name="Pangilinan J."/>
            <person name="Lipzen A."/>
            <person name="Riley R."/>
            <person name="Ahrendt S."/>
            <person name="Ng V."/>
            <person name="Barry K."/>
            <person name="Daum C."/>
            <person name="Grigoriev I.V."/>
            <person name="Hilden K.S."/>
            <person name="Makela M.R."/>
            <person name="de Vries R.P."/>
        </authorList>
    </citation>
    <scope>NUCLEOTIDE SEQUENCE [LARGE SCALE GENOMIC DNA]</scope>
    <source>
        <strain evidence="2">OM18370.1</strain>
    </source>
</reference>
<evidence type="ECO:0000256" key="1">
    <source>
        <dbReference type="SAM" id="MobiDB-lite"/>
    </source>
</evidence>
<dbReference type="Proteomes" id="UP000292957">
    <property type="component" value="Unassembled WGS sequence"/>
</dbReference>
<dbReference type="AlphaFoldDB" id="A0A4Q9MI55"/>
<accession>A0A4Q9MI55</accession>
<proteinExistence type="predicted"/>
<organism evidence="2">
    <name type="scientific">Dichomitus squalens</name>
    <dbReference type="NCBI Taxonomy" id="114155"/>
    <lineage>
        <taxon>Eukaryota</taxon>
        <taxon>Fungi</taxon>
        <taxon>Dikarya</taxon>
        <taxon>Basidiomycota</taxon>
        <taxon>Agaricomycotina</taxon>
        <taxon>Agaricomycetes</taxon>
        <taxon>Polyporales</taxon>
        <taxon>Polyporaceae</taxon>
        <taxon>Dichomitus</taxon>
    </lineage>
</organism>